<dbReference type="Pfam" id="PF02256">
    <property type="entry name" value="Fe_hyd_SSU"/>
    <property type="match status" value="1"/>
</dbReference>
<evidence type="ECO:0000256" key="1">
    <source>
        <dbReference type="ARBA" id="ARBA00022723"/>
    </source>
</evidence>
<dbReference type="InterPro" id="IPR003149">
    <property type="entry name" value="Fe_hydrogenase_ssu"/>
</dbReference>
<dbReference type="SUPFAM" id="SSF54862">
    <property type="entry name" value="4Fe-4S ferredoxins"/>
    <property type="match status" value="1"/>
</dbReference>
<organism evidence="5 6">
    <name type="scientific">Desulfotomaculum copahuensis</name>
    <dbReference type="NCBI Taxonomy" id="1838280"/>
    <lineage>
        <taxon>Bacteria</taxon>
        <taxon>Bacillati</taxon>
        <taxon>Bacillota</taxon>
        <taxon>Clostridia</taxon>
        <taxon>Eubacteriales</taxon>
        <taxon>Desulfotomaculaceae</taxon>
        <taxon>Desulfotomaculum</taxon>
    </lineage>
</organism>
<gene>
    <name evidence="5" type="ORF">A6M21_01115</name>
</gene>
<dbReference type="SUPFAM" id="SSF53920">
    <property type="entry name" value="Fe-only hydrogenase"/>
    <property type="match status" value="1"/>
</dbReference>
<evidence type="ECO:0000259" key="4">
    <source>
        <dbReference type="PROSITE" id="PS51379"/>
    </source>
</evidence>
<dbReference type="InterPro" id="IPR013352">
    <property type="entry name" value="Fe_hydrogenase_subset"/>
</dbReference>
<evidence type="ECO:0000256" key="2">
    <source>
        <dbReference type="ARBA" id="ARBA00023004"/>
    </source>
</evidence>
<dbReference type="PANTHER" id="PTHR11615">
    <property type="entry name" value="NITRATE, FORMATE, IRON DEHYDROGENASE"/>
    <property type="match status" value="1"/>
</dbReference>
<feature type="domain" description="4Fe-4S ferredoxin-type" evidence="4">
    <location>
        <begin position="81"/>
        <end position="100"/>
    </location>
</feature>
<dbReference type="InterPro" id="IPR017896">
    <property type="entry name" value="4Fe4S_Fe-S-bd"/>
</dbReference>
<keyword evidence="2" id="KW-0408">Iron</keyword>
<accession>A0A1B7LBW3</accession>
<dbReference type="Gene3D" id="3.30.70.20">
    <property type="match status" value="1"/>
</dbReference>
<dbReference type="GO" id="GO:0008901">
    <property type="term" value="F:ferredoxin hydrogenase activity"/>
    <property type="evidence" value="ECO:0007669"/>
    <property type="project" value="InterPro"/>
</dbReference>
<dbReference type="STRING" id="1838280.A6M21_01115"/>
<dbReference type="Pfam" id="PF00037">
    <property type="entry name" value="Fer4"/>
    <property type="match status" value="1"/>
</dbReference>
<dbReference type="AlphaFoldDB" id="A0A1B7LBW3"/>
<keyword evidence="3" id="KW-0411">Iron-sulfur</keyword>
<dbReference type="EMBL" id="LYVF01000184">
    <property type="protein sequence ID" value="OAT80228.1"/>
    <property type="molecule type" value="Genomic_DNA"/>
</dbReference>
<dbReference type="InterPro" id="IPR017900">
    <property type="entry name" value="4Fe4S_Fe_S_CS"/>
</dbReference>
<dbReference type="GO" id="GO:0051536">
    <property type="term" value="F:iron-sulfur cluster binding"/>
    <property type="evidence" value="ECO:0007669"/>
    <property type="project" value="UniProtKB-KW"/>
</dbReference>
<evidence type="ECO:0000256" key="3">
    <source>
        <dbReference type="ARBA" id="ARBA00023014"/>
    </source>
</evidence>
<dbReference type="Gene3D" id="3.40.50.1780">
    <property type="match status" value="1"/>
</dbReference>
<dbReference type="PROSITE" id="PS51318">
    <property type="entry name" value="TAT"/>
    <property type="match status" value="1"/>
</dbReference>
<dbReference type="Gene3D" id="3.40.950.10">
    <property type="entry name" value="Fe-only Hydrogenase (Larger Subunit), Chain L, domain 3"/>
    <property type="match status" value="1"/>
</dbReference>
<dbReference type="RefSeq" id="WP_066670299.1">
    <property type="nucleotide sequence ID" value="NZ_LYVF01000184.1"/>
</dbReference>
<dbReference type="InterPro" id="IPR036991">
    <property type="entry name" value="Fe_hydrogenase_ssu_sf"/>
</dbReference>
<dbReference type="NCBIfam" id="TIGR01409">
    <property type="entry name" value="TAT_signal_seq"/>
    <property type="match status" value="1"/>
</dbReference>
<dbReference type="OrthoDB" id="9805142at2"/>
<dbReference type="InterPro" id="IPR019546">
    <property type="entry name" value="TAT_signal_bac_arc"/>
</dbReference>
<dbReference type="Pfam" id="PF02906">
    <property type="entry name" value="Fe_hyd_lg_C"/>
    <property type="match status" value="1"/>
</dbReference>
<dbReference type="GO" id="GO:0005506">
    <property type="term" value="F:iron ion binding"/>
    <property type="evidence" value="ECO:0007669"/>
    <property type="project" value="InterPro"/>
</dbReference>
<evidence type="ECO:0000313" key="6">
    <source>
        <dbReference type="Proteomes" id="UP000078532"/>
    </source>
</evidence>
<protein>
    <submittedName>
        <fullName evidence="5">Hydrogenase</fullName>
    </submittedName>
</protein>
<reference evidence="5 6" key="1">
    <citation type="submission" date="2016-04" db="EMBL/GenBank/DDBJ databases">
        <authorList>
            <person name="Evans L.H."/>
            <person name="Alamgir A."/>
            <person name="Owens N."/>
            <person name="Weber N.D."/>
            <person name="Virtaneva K."/>
            <person name="Barbian K."/>
            <person name="Babar A."/>
            <person name="Rosenke K."/>
        </authorList>
    </citation>
    <scope>NUCLEOTIDE SEQUENCE [LARGE SCALE GENOMIC DNA]</scope>
    <source>
        <strain evidence="5 6">LMa1</strain>
    </source>
</reference>
<dbReference type="PROSITE" id="PS51379">
    <property type="entry name" value="4FE4S_FER_2"/>
    <property type="match status" value="2"/>
</dbReference>
<feature type="domain" description="4Fe-4S ferredoxin-type" evidence="4">
    <location>
        <begin position="111"/>
        <end position="140"/>
    </location>
</feature>
<keyword evidence="1" id="KW-0479">Metal-binding</keyword>
<name>A0A1B7LBW3_9FIRM</name>
<proteinExistence type="predicted"/>
<sequence length="533" mass="57894">MSEHQEEKKEITRRTFLKMMAGLGLAGLGGMTALPGKARAAQYAGGYVAAGGQGWLPYQYNVPGDWQAQVRGRVPIDDDNPSIVRDDNKCILCGQCLETCKHVESVFGYYKLPIVDKTICIHCGQCSLNCPTGAISERSNVADVLQALQDKSKFVLAQTAPATRVALGEEFGLPPGSWVAGQQVSALRGLGFKAVTDTVFTADLTIMEEATELLGRIKGKINKPLPQFTSCSPGWIKFCEYFYPDLLPHMSSCKSPQQMLGALAKTYYARRNNIDPASIVSVSIMPCTAKKFECSRPEMDAAARYWNKPGLRDVDYVLTTRELAQLLKARQINLTQLPESDYDRLLGEGTGAGIIFGASGGVMEAALRTAYFSITGQKPPAQLLNFTPVRGLQGVKEAAVDIPGAGTVKVAVCQGMASGRQVLEAVRRGQAPWVFVEFMTCPGGCISGGGQPRSAVPPTDEIRQKRAAALYSADQRWPKRDSFENDEVMALYKDFLGHPLGELSEKLLHTEYLSRAKELKPVTVKIAPAASRA</sequence>
<dbReference type="Proteomes" id="UP000078532">
    <property type="component" value="Unassembled WGS sequence"/>
</dbReference>
<dbReference type="PROSITE" id="PS00198">
    <property type="entry name" value="4FE4S_FER_1"/>
    <property type="match status" value="1"/>
</dbReference>
<evidence type="ECO:0000313" key="5">
    <source>
        <dbReference type="EMBL" id="OAT80228.1"/>
    </source>
</evidence>
<dbReference type="SMART" id="SM00902">
    <property type="entry name" value="Fe_hyd_SSU"/>
    <property type="match status" value="1"/>
</dbReference>
<dbReference type="NCBIfam" id="TIGR02512">
    <property type="entry name" value="FeFe_hydrog_A"/>
    <property type="match status" value="1"/>
</dbReference>
<dbReference type="InterPro" id="IPR006311">
    <property type="entry name" value="TAT_signal"/>
</dbReference>
<dbReference type="Gene3D" id="4.10.260.20">
    <property type="entry name" value="Iron hydrogenase, small subunit"/>
    <property type="match status" value="1"/>
</dbReference>
<keyword evidence="6" id="KW-1185">Reference proteome</keyword>
<dbReference type="InterPro" id="IPR050340">
    <property type="entry name" value="Cytosolic_Fe-S_CAF"/>
</dbReference>
<dbReference type="InterPro" id="IPR004108">
    <property type="entry name" value="Fe_hydrogenase_lsu_C"/>
</dbReference>
<comment type="caution">
    <text evidence="5">The sequence shown here is derived from an EMBL/GenBank/DDBJ whole genome shotgun (WGS) entry which is preliminary data.</text>
</comment>
<dbReference type="InterPro" id="IPR009016">
    <property type="entry name" value="Fe_hydrogenase"/>
</dbReference>